<dbReference type="Pfam" id="PF00839">
    <property type="entry name" value="Cys_rich_FGFR"/>
    <property type="match status" value="2"/>
</dbReference>
<keyword evidence="3" id="KW-1185">Reference proteome</keyword>
<dbReference type="KEGG" id="metu:GNH96_05435"/>
<dbReference type="AlphaFoldDB" id="A0A858Q6M5"/>
<reference evidence="3" key="1">
    <citation type="submission" date="2019-12" db="EMBL/GenBank/DDBJ databases">
        <authorList>
            <person name="Awala S.I."/>
            <person name="Rhee S.K."/>
        </authorList>
    </citation>
    <scope>NUCLEOTIDE SEQUENCE [LARGE SCALE GENOMIC DNA]</scope>
    <source>
        <strain evidence="3">IM1</strain>
    </source>
</reference>
<proteinExistence type="predicted"/>
<name>A0A858Q6M5_9GAMM</name>
<accession>A0A858Q6M5</accession>
<gene>
    <name evidence="2" type="ORF">GNH96_05435</name>
</gene>
<sequence length="155" mass="16997">MYTARYLFAGLLLAAFMTQPACAAKKAETKASPPPEQTQADDLVATFKTGCKAELDKFCKDVMPGDGRQLACLYAYQDKLSTRCEYAIYDAAAQLQREVNALSYVAAECDDDLEKYCANVEPGEGRLLACLEKNEAKVSSRCEQAIEDTGLNKVK</sequence>
<evidence type="ECO:0008006" key="4">
    <source>
        <dbReference type="Google" id="ProtNLM"/>
    </source>
</evidence>
<dbReference type="PANTHER" id="PTHR11884">
    <property type="entry name" value="SELECTIN LIGAND RELATED"/>
    <property type="match status" value="1"/>
</dbReference>
<feature type="chain" id="PRO_5032712438" description="Cysteine rich repeat domain protein" evidence="1">
    <location>
        <begin position="24"/>
        <end position="155"/>
    </location>
</feature>
<evidence type="ECO:0000313" key="3">
    <source>
        <dbReference type="Proteomes" id="UP000503004"/>
    </source>
</evidence>
<keyword evidence="1" id="KW-0732">Signal</keyword>
<evidence type="ECO:0000313" key="2">
    <source>
        <dbReference type="EMBL" id="QJD29455.1"/>
    </source>
</evidence>
<dbReference type="InterPro" id="IPR001893">
    <property type="entry name" value="Cys-rich_GLG1_repeat"/>
</dbReference>
<dbReference type="GO" id="GO:0016020">
    <property type="term" value="C:membrane"/>
    <property type="evidence" value="ECO:0007669"/>
    <property type="project" value="InterPro"/>
</dbReference>
<dbReference type="PANTHER" id="PTHR11884:SF1">
    <property type="entry name" value="GOLGI APPARATUS PROTEIN 1"/>
    <property type="match status" value="1"/>
</dbReference>
<dbReference type="Proteomes" id="UP000503004">
    <property type="component" value="Chromosome"/>
</dbReference>
<dbReference type="RefSeq" id="WP_169602738.1">
    <property type="nucleotide sequence ID" value="NZ_CP046565.1"/>
</dbReference>
<protein>
    <recommendedName>
        <fullName evidence="4">Cysteine rich repeat domain protein</fullName>
    </recommendedName>
</protein>
<dbReference type="EMBL" id="CP046565">
    <property type="protein sequence ID" value="QJD29455.1"/>
    <property type="molecule type" value="Genomic_DNA"/>
</dbReference>
<dbReference type="InterPro" id="IPR039728">
    <property type="entry name" value="GLG1"/>
</dbReference>
<feature type="signal peptide" evidence="1">
    <location>
        <begin position="1"/>
        <end position="23"/>
    </location>
</feature>
<evidence type="ECO:0000256" key="1">
    <source>
        <dbReference type="SAM" id="SignalP"/>
    </source>
</evidence>
<organism evidence="2 3">
    <name type="scientific">Methylococcus geothermalis</name>
    <dbReference type="NCBI Taxonomy" id="2681310"/>
    <lineage>
        <taxon>Bacteria</taxon>
        <taxon>Pseudomonadati</taxon>
        <taxon>Pseudomonadota</taxon>
        <taxon>Gammaproteobacteria</taxon>
        <taxon>Methylococcales</taxon>
        <taxon>Methylococcaceae</taxon>
        <taxon>Methylococcus</taxon>
    </lineage>
</organism>